<evidence type="ECO:0000259" key="15">
    <source>
        <dbReference type="Pfam" id="PF07715"/>
    </source>
</evidence>
<dbReference type="NCBIfam" id="TIGR01786">
    <property type="entry name" value="TonB-hemlactrns"/>
    <property type="match status" value="1"/>
</dbReference>
<dbReference type="Gene3D" id="2.40.170.20">
    <property type="entry name" value="TonB-dependent receptor, beta-barrel domain"/>
    <property type="match status" value="1"/>
</dbReference>
<keyword evidence="7 12" id="KW-0798">TonB box</keyword>
<evidence type="ECO:0000256" key="9">
    <source>
        <dbReference type="ARBA" id="ARBA00023170"/>
    </source>
</evidence>
<comment type="caution">
    <text evidence="16">The sequence shown here is derived from an EMBL/GenBank/DDBJ whole genome shotgun (WGS) entry which is preliminary data.</text>
</comment>
<evidence type="ECO:0000256" key="7">
    <source>
        <dbReference type="ARBA" id="ARBA00023077"/>
    </source>
</evidence>
<dbReference type="GO" id="GO:0015232">
    <property type="term" value="F:heme transmembrane transporter activity"/>
    <property type="evidence" value="ECO:0007669"/>
    <property type="project" value="InterPro"/>
</dbReference>
<name>A0A369URF4_9GAMM</name>
<dbReference type="PANTHER" id="PTHR30069">
    <property type="entry name" value="TONB-DEPENDENT OUTER MEMBRANE RECEPTOR"/>
    <property type="match status" value="1"/>
</dbReference>
<dbReference type="GO" id="GO:0009279">
    <property type="term" value="C:cell outer membrane"/>
    <property type="evidence" value="ECO:0007669"/>
    <property type="project" value="UniProtKB-SubCell"/>
</dbReference>
<dbReference type="InterPro" id="IPR039426">
    <property type="entry name" value="TonB-dep_rcpt-like"/>
</dbReference>
<dbReference type="InterPro" id="IPR010949">
    <property type="entry name" value="TonB_Hb/transfer/lactofer_rcpt"/>
</dbReference>
<dbReference type="InterPro" id="IPR012910">
    <property type="entry name" value="Plug_dom"/>
</dbReference>
<evidence type="ECO:0000256" key="1">
    <source>
        <dbReference type="ARBA" id="ARBA00004571"/>
    </source>
</evidence>
<evidence type="ECO:0000256" key="6">
    <source>
        <dbReference type="ARBA" id="ARBA00022729"/>
    </source>
</evidence>
<dbReference type="CDD" id="cd01347">
    <property type="entry name" value="ligand_gated_channel"/>
    <property type="match status" value="1"/>
</dbReference>
<dbReference type="GO" id="GO:0015344">
    <property type="term" value="F:siderophore uptake transmembrane transporter activity"/>
    <property type="evidence" value="ECO:0007669"/>
    <property type="project" value="TreeGrafter"/>
</dbReference>
<accession>A0A369URF4</accession>
<protein>
    <submittedName>
        <fullName evidence="16">TonB-dependent hemoglobin/transferrin/lactoferrin family receptor</fullName>
    </submittedName>
</protein>
<dbReference type="GO" id="GO:0044718">
    <property type="term" value="P:siderophore transmembrane transport"/>
    <property type="evidence" value="ECO:0007669"/>
    <property type="project" value="TreeGrafter"/>
</dbReference>
<dbReference type="InterPro" id="IPR037066">
    <property type="entry name" value="Plug_dom_sf"/>
</dbReference>
<dbReference type="AlphaFoldDB" id="A0A369URF4"/>
<evidence type="ECO:0000256" key="4">
    <source>
        <dbReference type="ARBA" id="ARBA00022452"/>
    </source>
</evidence>
<keyword evidence="5 11" id="KW-0812">Transmembrane</keyword>
<evidence type="ECO:0000256" key="11">
    <source>
        <dbReference type="PROSITE-ProRule" id="PRU01360"/>
    </source>
</evidence>
<dbReference type="PANTHER" id="PTHR30069:SF29">
    <property type="entry name" value="HEMOGLOBIN AND HEMOGLOBIN-HAPTOGLOBIN-BINDING PROTEIN 1-RELATED"/>
    <property type="match status" value="1"/>
</dbReference>
<keyword evidence="17" id="KW-1185">Reference proteome</keyword>
<dbReference type="Pfam" id="PF07715">
    <property type="entry name" value="Plug"/>
    <property type="match status" value="1"/>
</dbReference>
<keyword evidence="4 11" id="KW-1134">Transmembrane beta strand</keyword>
<keyword evidence="10 11" id="KW-0998">Cell outer membrane</keyword>
<evidence type="ECO:0000256" key="3">
    <source>
        <dbReference type="ARBA" id="ARBA00022448"/>
    </source>
</evidence>
<evidence type="ECO:0000256" key="5">
    <source>
        <dbReference type="ARBA" id="ARBA00022692"/>
    </source>
</evidence>
<evidence type="ECO:0000256" key="8">
    <source>
        <dbReference type="ARBA" id="ARBA00023136"/>
    </source>
</evidence>
<evidence type="ECO:0000256" key="2">
    <source>
        <dbReference type="ARBA" id="ARBA00008143"/>
    </source>
</evidence>
<evidence type="ECO:0000313" key="17">
    <source>
        <dbReference type="Proteomes" id="UP000253782"/>
    </source>
</evidence>
<dbReference type="Pfam" id="PF00593">
    <property type="entry name" value="TonB_dep_Rec_b-barrel"/>
    <property type="match status" value="1"/>
</dbReference>
<sequence>MAKEYMMSILRFTPLAAVISVALAAPVWANDDAAPGVDNTTELPRVKVTALSSAIKIDVPGTVSVIDRQQMDRRLVLNIRDLVNYEPGVSAIGTAGRWGLDSFSIRGLDGNRVSIQTDGVTAANSFGFSTTGMRAGRNYVDLDTIKSVEIVRGPASALDSSDALGGTVRYVTKDPADYLRDSRNYVSLKEQYGSADRGLTTSLTVAGGDRANGIMIVATHRQSHELANQGDIRSTDYTRTRPDPLDARTDSVLAKYVHTATSGREDRFTADIFNNRVNTKVYSALNPKAPQVQLLDDHAEDTSKRMRVSFEQRYSKIDSALADRLDWNVYWQKTETESDTRTLASVPLRGKVYDRLYLSSLSERLFGGKLTLRKDAAIGAAEHRFAYGVEVSRTTPTGQLGGTGTDIATGITSSKTPYMPENYPLSFFPKNNTDRYAVFVQDEIGLLDDRLKIVPGMRFDRYSFKPDSGDRYFAGSFVQGGLNQVTHNRFSPKLGIDYAATDSVNVYANYAQGFRPPLYSELAVAWGTPRLYGIVPNPQLKPETSKGLELGVRGRGDFGYYSASVYYNRYRDFIFGGYALRPEQWPQWARDQNLLIVMQSVNFPKATVKGIEASAGLELGALTESLHGWRLQGSLSTERGDKTVYGSGVSTPLNSVDPGTAVLGIAYDTERWGAELIGKGVRRKNRLDAPELFRAPGYATLDMYAHWKPLSMLELSAGISNITDRRYWDWGGLHGGVLANVGSMNGSGIDDAQMRSAQIDRLSMPGRSFNFSARFTF</sequence>
<keyword evidence="6 13" id="KW-0732">Signal</keyword>
<dbReference type="EMBL" id="QQAH01000006">
    <property type="protein sequence ID" value="RDD82318.1"/>
    <property type="molecule type" value="Genomic_DNA"/>
</dbReference>
<keyword evidence="3 11" id="KW-0813">Transport</keyword>
<reference evidence="16 17" key="1">
    <citation type="submission" date="2018-07" db="EMBL/GenBank/DDBJ databases">
        <title>Dyella tabacisoli L4-6T, whole genome shotgun sequence.</title>
        <authorList>
            <person name="Zhou X.-K."/>
            <person name="Li W.-J."/>
            <person name="Duan Y.-Q."/>
        </authorList>
    </citation>
    <scope>NUCLEOTIDE SEQUENCE [LARGE SCALE GENOMIC DNA]</scope>
    <source>
        <strain evidence="16 17">L4-6</strain>
    </source>
</reference>
<evidence type="ECO:0000256" key="12">
    <source>
        <dbReference type="RuleBase" id="RU003357"/>
    </source>
</evidence>
<organism evidence="16 17">
    <name type="scientific">Dyella tabacisoli</name>
    <dbReference type="NCBI Taxonomy" id="2282381"/>
    <lineage>
        <taxon>Bacteria</taxon>
        <taxon>Pseudomonadati</taxon>
        <taxon>Pseudomonadota</taxon>
        <taxon>Gammaproteobacteria</taxon>
        <taxon>Lysobacterales</taxon>
        <taxon>Rhodanobacteraceae</taxon>
        <taxon>Dyella</taxon>
    </lineage>
</organism>
<dbReference type="Gene3D" id="2.170.130.10">
    <property type="entry name" value="TonB-dependent receptor, plug domain"/>
    <property type="match status" value="1"/>
</dbReference>
<comment type="similarity">
    <text evidence="2">Belongs to the TonB-dependent receptor family. Hemoglobin/haptoglobin binding protein subfamily.</text>
</comment>
<feature type="signal peptide" evidence="13">
    <location>
        <begin position="1"/>
        <end position="29"/>
    </location>
</feature>
<dbReference type="SUPFAM" id="SSF56935">
    <property type="entry name" value="Porins"/>
    <property type="match status" value="1"/>
</dbReference>
<feature type="domain" description="TonB-dependent receptor plug" evidence="15">
    <location>
        <begin position="56"/>
        <end position="167"/>
    </location>
</feature>
<comment type="subcellular location">
    <subcellularLocation>
        <location evidence="1 11">Cell outer membrane</location>
        <topology evidence="1 11">Multi-pass membrane protein</topology>
    </subcellularLocation>
</comment>
<evidence type="ECO:0000313" key="16">
    <source>
        <dbReference type="EMBL" id="RDD82318.1"/>
    </source>
</evidence>
<dbReference type="PROSITE" id="PS52016">
    <property type="entry name" value="TONB_DEPENDENT_REC_3"/>
    <property type="match status" value="1"/>
</dbReference>
<dbReference type="InterPro" id="IPR036942">
    <property type="entry name" value="Beta-barrel_TonB_sf"/>
</dbReference>
<dbReference type="InterPro" id="IPR011276">
    <property type="entry name" value="TonB_haem/Hb_rcpt"/>
</dbReference>
<dbReference type="InterPro" id="IPR000531">
    <property type="entry name" value="Beta-barrel_TonB"/>
</dbReference>
<dbReference type="NCBIfam" id="TIGR01785">
    <property type="entry name" value="TonB-hemin"/>
    <property type="match status" value="1"/>
</dbReference>
<feature type="domain" description="TonB-dependent receptor-like beta-barrel" evidence="14">
    <location>
        <begin position="273"/>
        <end position="722"/>
    </location>
</feature>
<keyword evidence="8 11" id="KW-0472">Membrane</keyword>
<keyword evidence="9 16" id="KW-0675">Receptor</keyword>
<evidence type="ECO:0000259" key="14">
    <source>
        <dbReference type="Pfam" id="PF00593"/>
    </source>
</evidence>
<evidence type="ECO:0000256" key="10">
    <source>
        <dbReference type="ARBA" id="ARBA00023237"/>
    </source>
</evidence>
<feature type="chain" id="PRO_5016867918" evidence="13">
    <location>
        <begin position="30"/>
        <end position="777"/>
    </location>
</feature>
<evidence type="ECO:0000256" key="13">
    <source>
        <dbReference type="SAM" id="SignalP"/>
    </source>
</evidence>
<gene>
    <name evidence="16" type="ORF">DVJ77_07855</name>
</gene>
<dbReference type="OrthoDB" id="9764669at2"/>
<proteinExistence type="inferred from homology"/>
<dbReference type="Proteomes" id="UP000253782">
    <property type="component" value="Unassembled WGS sequence"/>
</dbReference>